<name>A0A2T0BI56_9CLOT</name>
<dbReference type="InterPro" id="IPR036388">
    <property type="entry name" value="WH-like_DNA-bd_sf"/>
</dbReference>
<dbReference type="PANTHER" id="PTHR48111">
    <property type="entry name" value="REGULATOR OF RPOS"/>
    <property type="match status" value="1"/>
</dbReference>
<dbReference type="InterPro" id="IPR001789">
    <property type="entry name" value="Sig_transdc_resp-reg_receiver"/>
</dbReference>
<dbReference type="Gene3D" id="3.40.50.2300">
    <property type="match status" value="1"/>
</dbReference>
<evidence type="ECO:0000259" key="11">
    <source>
        <dbReference type="PROSITE" id="PS51755"/>
    </source>
</evidence>
<keyword evidence="3" id="KW-0902">Two-component regulatory system</keyword>
<dbReference type="GO" id="GO:0005829">
    <property type="term" value="C:cytosol"/>
    <property type="evidence" value="ECO:0007669"/>
    <property type="project" value="TreeGrafter"/>
</dbReference>
<evidence type="ECO:0000256" key="6">
    <source>
        <dbReference type="ARBA" id="ARBA00023163"/>
    </source>
</evidence>
<evidence type="ECO:0000256" key="8">
    <source>
        <dbReference type="PROSITE-ProRule" id="PRU00169"/>
    </source>
</evidence>
<feature type="domain" description="Response regulatory" evidence="10">
    <location>
        <begin position="5"/>
        <end position="118"/>
    </location>
</feature>
<dbReference type="GO" id="GO:0032993">
    <property type="term" value="C:protein-DNA complex"/>
    <property type="evidence" value="ECO:0007669"/>
    <property type="project" value="TreeGrafter"/>
</dbReference>
<keyword evidence="4" id="KW-0805">Transcription regulation</keyword>
<dbReference type="GO" id="GO:0006355">
    <property type="term" value="P:regulation of DNA-templated transcription"/>
    <property type="evidence" value="ECO:0007669"/>
    <property type="project" value="InterPro"/>
</dbReference>
<evidence type="ECO:0000256" key="2">
    <source>
        <dbReference type="ARBA" id="ARBA00022553"/>
    </source>
</evidence>
<dbReference type="SUPFAM" id="SSF46894">
    <property type="entry name" value="C-terminal effector domain of the bipartite response regulators"/>
    <property type="match status" value="1"/>
</dbReference>
<dbReference type="Pfam" id="PF00072">
    <property type="entry name" value="Response_reg"/>
    <property type="match status" value="1"/>
</dbReference>
<dbReference type="OrthoDB" id="9790442at2"/>
<dbReference type="Proteomes" id="UP000239471">
    <property type="component" value="Unassembled WGS sequence"/>
</dbReference>
<evidence type="ECO:0000256" key="1">
    <source>
        <dbReference type="ARBA" id="ARBA00018672"/>
    </source>
</evidence>
<gene>
    <name evidence="12" type="primary">yycF_3</name>
    <name evidence="12" type="ORF">CLVI_08260</name>
</gene>
<dbReference type="PROSITE" id="PS51755">
    <property type="entry name" value="OMPR_PHOB"/>
    <property type="match status" value="1"/>
</dbReference>
<dbReference type="FunFam" id="3.40.50.2300:FF:000001">
    <property type="entry name" value="DNA-binding response regulator PhoB"/>
    <property type="match status" value="1"/>
</dbReference>
<dbReference type="RefSeq" id="WP_106058856.1">
    <property type="nucleotide sequence ID" value="NZ_PVXQ01000006.1"/>
</dbReference>
<protein>
    <recommendedName>
        <fullName evidence="1">Stage 0 sporulation protein A homolog</fullName>
    </recommendedName>
</protein>
<keyword evidence="13" id="KW-1185">Reference proteome</keyword>
<dbReference type="PROSITE" id="PS50110">
    <property type="entry name" value="RESPONSE_REGULATORY"/>
    <property type="match status" value="1"/>
</dbReference>
<sequence length="233" mass="26968">MANEKILIIEDDKDIRKILKDYLTNEEFIVSCCDNGGDAIEVFKSFNPDIIVLDIMLPEVDGIEICRIIRISSMVPIIMLSAKSGDIDKILSLGVGADDYITKPFSPMEIIARIKAHIRRYKTFSNPANNILDKKKFGDLTIDSKSYKLSFKDREIHLTSREFEIIDFLSGYPNQVFSKEQLYDNVWGMSDIGELNTVAVYVKRIREKLAKHNINYIRTVWGVWYKWEEDLDE</sequence>
<keyword evidence="2 8" id="KW-0597">Phosphoprotein</keyword>
<evidence type="ECO:0000256" key="7">
    <source>
        <dbReference type="ARBA" id="ARBA00024867"/>
    </source>
</evidence>
<dbReference type="Pfam" id="PF00486">
    <property type="entry name" value="Trans_reg_C"/>
    <property type="match status" value="1"/>
</dbReference>
<comment type="caution">
    <text evidence="12">The sequence shown here is derived from an EMBL/GenBank/DDBJ whole genome shotgun (WGS) entry which is preliminary data.</text>
</comment>
<keyword evidence="5 9" id="KW-0238">DNA-binding</keyword>
<keyword evidence="6" id="KW-0804">Transcription</keyword>
<evidence type="ECO:0000313" key="13">
    <source>
        <dbReference type="Proteomes" id="UP000239471"/>
    </source>
</evidence>
<proteinExistence type="predicted"/>
<evidence type="ECO:0000256" key="3">
    <source>
        <dbReference type="ARBA" id="ARBA00023012"/>
    </source>
</evidence>
<dbReference type="Gene3D" id="1.10.10.10">
    <property type="entry name" value="Winged helix-like DNA-binding domain superfamily/Winged helix DNA-binding domain"/>
    <property type="match status" value="1"/>
</dbReference>
<dbReference type="InterPro" id="IPR001867">
    <property type="entry name" value="OmpR/PhoB-type_DNA-bd"/>
</dbReference>
<dbReference type="FunFam" id="1.10.10.10:FF:000018">
    <property type="entry name" value="DNA-binding response regulator ResD"/>
    <property type="match status" value="1"/>
</dbReference>
<dbReference type="SUPFAM" id="SSF52172">
    <property type="entry name" value="CheY-like"/>
    <property type="match status" value="1"/>
</dbReference>
<evidence type="ECO:0000259" key="10">
    <source>
        <dbReference type="PROSITE" id="PS50110"/>
    </source>
</evidence>
<dbReference type="InterPro" id="IPR011006">
    <property type="entry name" value="CheY-like_superfamily"/>
</dbReference>
<feature type="domain" description="OmpR/PhoB-type" evidence="11">
    <location>
        <begin position="132"/>
        <end position="229"/>
    </location>
</feature>
<reference evidence="12 13" key="1">
    <citation type="submission" date="2018-03" db="EMBL/GenBank/DDBJ databases">
        <title>Genome sequence of Clostridium vincentii DSM 10228.</title>
        <authorList>
            <person name="Poehlein A."/>
            <person name="Daniel R."/>
        </authorList>
    </citation>
    <scope>NUCLEOTIDE SEQUENCE [LARGE SCALE GENOMIC DNA]</scope>
    <source>
        <strain evidence="12 13">DSM 10228</strain>
    </source>
</reference>
<dbReference type="SMART" id="SM00448">
    <property type="entry name" value="REC"/>
    <property type="match status" value="1"/>
</dbReference>
<comment type="function">
    <text evidence="7">May play the central regulatory role in sporulation. It may be an element of the effector pathway responsible for the activation of sporulation genes in response to nutritional stress. Spo0A may act in concert with spo0H (a sigma factor) to control the expression of some genes that are critical to the sporulation process.</text>
</comment>
<evidence type="ECO:0000256" key="4">
    <source>
        <dbReference type="ARBA" id="ARBA00023015"/>
    </source>
</evidence>
<dbReference type="EMBL" id="PVXQ01000006">
    <property type="protein sequence ID" value="PRR83576.1"/>
    <property type="molecule type" value="Genomic_DNA"/>
</dbReference>
<dbReference type="GO" id="GO:0000156">
    <property type="term" value="F:phosphorelay response regulator activity"/>
    <property type="evidence" value="ECO:0007669"/>
    <property type="project" value="TreeGrafter"/>
</dbReference>
<evidence type="ECO:0000313" key="12">
    <source>
        <dbReference type="EMBL" id="PRR83576.1"/>
    </source>
</evidence>
<dbReference type="InterPro" id="IPR039420">
    <property type="entry name" value="WalR-like"/>
</dbReference>
<organism evidence="12 13">
    <name type="scientific">Clostridium vincentii</name>
    <dbReference type="NCBI Taxonomy" id="52704"/>
    <lineage>
        <taxon>Bacteria</taxon>
        <taxon>Bacillati</taxon>
        <taxon>Bacillota</taxon>
        <taxon>Clostridia</taxon>
        <taxon>Eubacteriales</taxon>
        <taxon>Clostridiaceae</taxon>
        <taxon>Clostridium</taxon>
    </lineage>
</organism>
<dbReference type="AlphaFoldDB" id="A0A2T0BI56"/>
<accession>A0A2T0BI56</accession>
<dbReference type="CDD" id="cd00383">
    <property type="entry name" value="trans_reg_C"/>
    <property type="match status" value="1"/>
</dbReference>
<dbReference type="InterPro" id="IPR016032">
    <property type="entry name" value="Sig_transdc_resp-reg_C-effctor"/>
</dbReference>
<feature type="DNA-binding region" description="OmpR/PhoB-type" evidence="9">
    <location>
        <begin position="132"/>
        <end position="229"/>
    </location>
</feature>
<dbReference type="Gene3D" id="6.10.250.690">
    <property type="match status" value="1"/>
</dbReference>
<dbReference type="SMART" id="SM00862">
    <property type="entry name" value="Trans_reg_C"/>
    <property type="match status" value="1"/>
</dbReference>
<dbReference type="PANTHER" id="PTHR48111:SF40">
    <property type="entry name" value="PHOSPHATE REGULON TRANSCRIPTIONAL REGULATORY PROTEIN PHOB"/>
    <property type="match status" value="1"/>
</dbReference>
<evidence type="ECO:0000256" key="9">
    <source>
        <dbReference type="PROSITE-ProRule" id="PRU01091"/>
    </source>
</evidence>
<dbReference type="GO" id="GO:0000976">
    <property type="term" value="F:transcription cis-regulatory region binding"/>
    <property type="evidence" value="ECO:0007669"/>
    <property type="project" value="TreeGrafter"/>
</dbReference>
<evidence type="ECO:0000256" key="5">
    <source>
        <dbReference type="ARBA" id="ARBA00023125"/>
    </source>
</evidence>
<feature type="modified residue" description="4-aspartylphosphate" evidence="8">
    <location>
        <position position="54"/>
    </location>
</feature>
<dbReference type="CDD" id="cd17574">
    <property type="entry name" value="REC_OmpR"/>
    <property type="match status" value="1"/>
</dbReference>